<feature type="non-terminal residue" evidence="1">
    <location>
        <position position="59"/>
    </location>
</feature>
<evidence type="ECO:0000313" key="1">
    <source>
        <dbReference type="EMBL" id="SVC18045.1"/>
    </source>
</evidence>
<sequence>MRYFIVVICGMCLMVGFVASSQIEVPGGVSLSAEKVTPSKKLVPFVLKEFYKGVSWVGG</sequence>
<organism evidence="1">
    <name type="scientific">marine metagenome</name>
    <dbReference type="NCBI Taxonomy" id="408172"/>
    <lineage>
        <taxon>unclassified sequences</taxon>
        <taxon>metagenomes</taxon>
        <taxon>ecological metagenomes</taxon>
    </lineage>
</organism>
<dbReference type="EMBL" id="UINC01077692">
    <property type="protein sequence ID" value="SVC18045.1"/>
    <property type="molecule type" value="Genomic_DNA"/>
</dbReference>
<dbReference type="AlphaFoldDB" id="A0A382K2I9"/>
<reference evidence="1" key="1">
    <citation type="submission" date="2018-05" db="EMBL/GenBank/DDBJ databases">
        <authorList>
            <person name="Lanie J.A."/>
            <person name="Ng W.-L."/>
            <person name="Kazmierczak K.M."/>
            <person name="Andrzejewski T.M."/>
            <person name="Davidsen T.M."/>
            <person name="Wayne K.J."/>
            <person name="Tettelin H."/>
            <person name="Glass J.I."/>
            <person name="Rusch D."/>
            <person name="Podicherti R."/>
            <person name="Tsui H.-C.T."/>
            <person name="Winkler M.E."/>
        </authorList>
    </citation>
    <scope>NUCLEOTIDE SEQUENCE</scope>
</reference>
<accession>A0A382K2I9</accession>
<protein>
    <submittedName>
        <fullName evidence="1">Uncharacterized protein</fullName>
    </submittedName>
</protein>
<gene>
    <name evidence="1" type="ORF">METZ01_LOCUS270899</name>
</gene>
<name>A0A382K2I9_9ZZZZ</name>
<proteinExistence type="predicted"/>